<name>A0ABS3NC44_9GAMM</name>
<protein>
    <recommendedName>
        <fullName evidence="4">DUF481 domain-containing protein</fullName>
    </recommendedName>
</protein>
<accession>A0ABS3NC44</accession>
<dbReference type="Proteomes" id="UP000664882">
    <property type="component" value="Unassembled WGS sequence"/>
</dbReference>
<dbReference type="RefSeq" id="WP_208003753.1">
    <property type="nucleotide sequence ID" value="NZ_JAGDFX010000001.1"/>
</dbReference>
<evidence type="ECO:0008006" key="4">
    <source>
        <dbReference type="Google" id="ProtNLM"/>
    </source>
</evidence>
<organism evidence="2 3">
    <name type="scientific">Oceanisphaera pacifica</name>
    <dbReference type="NCBI Taxonomy" id="2818389"/>
    <lineage>
        <taxon>Bacteria</taxon>
        <taxon>Pseudomonadati</taxon>
        <taxon>Pseudomonadota</taxon>
        <taxon>Gammaproteobacteria</taxon>
        <taxon>Aeromonadales</taxon>
        <taxon>Aeromonadaceae</taxon>
        <taxon>Oceanisphaera</taxon>
    </lineage>
</organism>
<keyword evidence="1" id="KW-0732">Signal</keyword>
<sequence>MRKICLMALLLMSSAMAEEAGVEVDAIDDSDLSPWMVEKIAPMHDTLSGWVTDSSRNIDGFFGSEESLTVSNDSYLRLRQDIGWTEEDGFEAETGVRFKLDLPTSKERLRFIIESDPEESEGTLAEQGSHRLNENNRSLGSTILGINRLGKNDKSEAWNLQVGAGVKVRWPPDPYVRFTGERLWDLDSPWQLESYNRASWFNEDGYSIRSKWDIGRPLDENHHLRFITNFQWQEEIDTLEYSESAEINQLLGSRSVMRYAAVVVGRSASDPRLHDYYLYTHYRRNLHRETLFVDLIPELHFPREHDYDPQFGVTLRLEMLFTRDLTFRRRAK</sequence>
<feature type="chain" id="PRO_5047132656" description="DUF481 domain-containing protein" evidence="1">
    <location>
        <begin position="18"/>
        <end position="332"/>
    </location>
</feature>
<keyword evidence="3" id="KW-1185">Reference proteome</keyword>
<feature type="signal peptide" evidence="1">
    <location>
        <begin position="1"/>
        <end position="17"/>
    </location>
</feature>
<dbReference type="EMBL" id="JAGDFX010000001">
    <property type="protein sequence ID" value="MBO1518166.1"/>
    <property type="molecule type" value="Genomic_DNA"/>
</dbReference>
<evidence type="ECO:0000313" key="3">
    <source>
        <dbReference type="Proteomes" id="UP000664882"/>
    </source>
</evidence>
<comment type="caution">
    <text evidence="2">The sequence shown here is derived from an EMBL/GenBank/DDBJ whole genome shotgun (WGS) entry which is preliminary data.</text>
</comment>
<evidence type="ECO:0000256" key="1">
    <source>
        <dbReference type="SAM" id="SignalP"/>
    </source>
</evidence>
<reference evidence="2 3" key="1">
    <citation type="submission" date="2021-03" db="EMBL/GenBank/DDBJ databases">
        <title>Oceanisphaera sp. nov., isolated from the intestine.</title>
        <authorList>
            <person name="Zhao L.-H."/>
            <person name="Shi L.-F."/>
        </authorList>
    </citation>
    <scope>NUCLEOTIDE SEQUENCE [LARGE SCALE GENOMIC DNA]</scope>
    <source>
        <strain evidence="2 3">DM8</strain>
    </source>
</reference>
<evidence type="ECO:0000313" key="2">
    <source>
        <dbReference type="EMBL" id="MBO1518166.1"/>
    </source>
</evidence>
<gene>
    <name evidence="2" type="ORF">J3U76_00725</name>
</gene>
<proteinExistence type="predicted"/>